<feature type="region of interest" description="Disordered" evidence="1">
    <location>
        <begin position="930"/>
        <end position="995"/>
    </location>
</feature>
<feature type="compositionally biased region" description="Basic and acidic residues" evidence="1">
    <location>
        <begin position="130"/>
        <end position="153"/>
    </location>
</feature>
<dbReference type="InterPro" id="IPR004312">
    <property type="entry name" value="ATHILA_Orf1_C"/>
</dbReference>
<dbReference type="Proteomes" id="UP000823674">
    <property type="component" value="Chromosome A03"/>
</dbReference>
<feature type="region of interest" description="Disordered" evidence="1">
    <location>
        <begin position="283"/>
        <end position="309"/>
    </location>
</feature>
<feature type="region of interest" description="Disordered" evidence="1">
    <location>
        <begin position="560"/>
        <end position="586"/>
    </location>
</feature>
<protein>
    <recommendedName>
        <fullName evidence="2">Arabidopsis retrotransposon Orf1 C-terminal domain-containing protein</fullName>
    </recommendedName>
</protein>
<feature type="domain" description="Arabidopsis retrotransposon Orf1 C-terminal" evidence="2">
    <location>
        <begin position="631"/>
        <end position="941"/>
    </location>
</feature>
<proteinExistence type="predicted"/>
<name>A0ABQ7N7W3_BRACM</name>
<feature type="compositionally biased region" description="Acidic residues" evidence="1">
    <location>
        <begin position="1050"/>
        <end position="1060"/>
    </location>
</feature>
<comment type="caution">
    <text evidence="3">The sequence shown here is derived from an EMBL/GenBank/DDBJ whole genome shotgun (WGS) entry which is preliminary data.</text>
</comment>
<reference evidence="3 4" key="1">
    <citation type="submission" date="2021-03" db="EMBL/GenBank/DDBJ databases">
        <authorList>
            <person name="King G.J."/>
            <person name="Bancroft I."/>
            <person name="Baten A."/>
            <person name="Bloomfield J."/>
            <person name="Borpatragohain P."/>
            <person name="He Z."/>
            <person name="Irish N."/>
            <person name="Irwin J."/>
            <person name="Liu K."/>
            <person name="Mauleon R.P."/>
            <person name="Moore J."/>
            <person name="Morris R."/>
            <person name="Ostergaard L."/>
            <person name="Wang B."/>
            <person name="Wells R."/>
        </authorList>
    </citation>
    <scope>NUCLEOTIDE SEQUENCE [LARGE SCALE GENOMIC DNA]</scope>
    <source>
        <strain evidence="3">R-o-18</strain>
        <tissue evidence="3">Leaf</tissue>
    </source>
</reference>
<dbReference type="EMBL" id="JADBGQ010000003">
    <property type="protein sequence ID" value="KAG5406165.1"/>
    <property type="molecule type" value="Genomic_DNA"/>
</dbReference>
<feature type="non-terminal residue" evidence="3">
    <location>
        <position position="1"/>
    </location>
</feature>
<feature type="region of interest" description="Disordered" evidence="1">
    <location>
        <begin position="1030"/>
        <end position="1086"/>
    </location>
</feature>
<evidence type="ECO:0000256" key="1">
    <source>
        <dbReference type="SAM" id="MobiDB-lite"/>
    </source>
</evidence>
<evidence type="ECO:0000313" key="4">
    <source>
        <dbReference type="Proteomes" id="UP000823674"/>
    </source>
</evidence>
<organism evidence="3 4">
    <name type="scientific">Brassica rapa subsp. trilocularis</name>
    <dbReference type="NCBI Taxonomy" id="1813537"/>
    <lineage>
        <taxon>Eukaryota</taxon>
        <taxon>Viridiplantae</taxon>
        <taxon>Streptophyta</taxon>
        <taxon>Embryophyta</taxon>
        <taxon>Tracheophyta</taxon>
        <taxon>Spermatophyta</taxon>
        <taxon>Magnoliopsida</taxon>
        <taxon>eudicotyledons</taxon>
        <taxon>Gunneridae</taxon>
        <taxon>Pentapetalae</taxon>
        <taxon>rosids</taxon>
        <taxon>malvids</taxon>
        <taxon>Brassicales</taxon>
        <taxon>Brassicaceae</taxon>
        <taxon>Brassiceae</taxon>
        <taxon>Brassica</taxon>
    </lineage>
</organism>
<dbReference type="Pfam" id="PF03078">
    <property type="entry name" value="ATHILA"/>
    <property type="match status" value="1"/>
</dbReference>
<evidence type="ECO:0000259" key="2">
    <source>
        <dbReference type="Pfam" id="PF03078"/>
    </source>
</evidence>
<keyword evidence="4" id="KW-1185">Reference proteome</keyword>
<accession>A0ABQ7N7W3</accession>
<sequence length="1086" mass="122687">INNEFDNRDRSIQIYKTKKNAKYILIDLVHFTRSAKVDSVQIDRSTKNRSIDPVPRKESQIDFFGFFINPNSLNSLIWTIIWPNSYDFVSFLRIYHSLVRSAKGILHSFMESHIDGVVLLATDFVQKDEKKDEREFGEEKGEDQTADTERGENSHVAGNVDGTADVSGRNKRKHADRGAESRKKNVLCYLAASSKGNIDTDMKNFLEDLVQASFTGFGEKFCQQFSDRLGKIETEVTQLRTASERTEQFETVVTDRLGKIEAEVTQLRTSLVVTELVGKSDQARGPSLTKINSGPSTSKKGTAPTKKKAVKNQELKTADSCVNLPRAKVTQSSASDLRMGTQEFLESCMKNLPLDTFVKGLNPSQAKVEDSLDWLELPKSLKKPTDSLELQKSLKKPAVRLDDRDIELDGENFPDRCLVFVHPSDFKKMQDWQDTRTAILIGPSMLDGDLAGRIMSASSWLKNYEIDAIMYVFRERTTLKRWNVDRVAFMTCVFSDLIAKDYQNFYQNLTFIFFPNFSSENGIKTPFINHISLDLTPIWTILEPNPHDFKMVKKGIPKKTKETAASTSAQPESDEPREAAPWPRDPLTPFSKLPTIHNRQISSKKELRELASYAHRDYYAGWSDYHCILYNGLQRMRFKPTKFICDYTTKELGIVRDVKKMWKNMGLGTLGYNPQPLYPDLVIQFLSSVELHYKSEVNKVASEGKLTFLCRGLLYEMSIHELCILFGFETRHEACSLPKFPCAYLLWSQIADSSYVSREAKLAMLRNPVLRVVAKYLGHLLLGKSEAGSVTEDEAQLIHYGLPLAIRPTYGVVDEPPAELSVNMGALFAQMLFERKFRGLRPLDRKPLDESIGSLLTRIFMHHGIDLSDTPCVDTVDRFDAQFFLNTKILHSGTIYRFTMPDGTILHCKLPQPAITSLTSVENMEFMPPAEVLYTPPPPASKRRRGSSSSGPAQTQCEDDTIPDISVDHTPNPSMEYLLPPYTGQFDSGAPPLDGTQQQQFAWTADTLIKLSTMMQTVWGALAKIRCPPTPSCCRAPKTSEAADMTRDDAENEPSDEATDEERGSRLHRSRRAPGQSRSCSPDDHQ</sequence>
<gene>
    <name evidence="3" type="primary">A03g505590.1_BraROA</name>
    <name evidence="3" type="ORF">IGI04_012284</name>
</gene>
<feature type="region of interest" description="Disordered" evidence="1">
    <location>
        <begin position="130"/>
        <end position="179"/>
    </location>
</feature>
<feature type="compositionally biased region" description="Polar residues" evidence="1">
    <location>
        <begin position="289"/>
        <end position="300"/>
    </location>
</feature>
<evidence type="ECO:0000313" key="3">
    <source>
        <dbReference type="EMBL" id="KAG5406165.1"/>
    </source>
</evidence>